<name>J4WBM4_9FIRM</name>
<gene>
    <name evidence="1" type="ORF">HMPREF1143_0505</name>
</gene>
<dbReference type="AlphaFoldDB" id="J4WBM4"/>
<evidence type="ECO:0000313" key="2">
    <source>
        <dbReference type="Proteomes" id="UP000005244"/>
    </source>
</evidence>
<dbReference type="Proteomes" id="UP000005244">
    <property type="component" value="Unassembled WGS sequence"/>
</dbReference>
<organism evidence="1 2">
    <name type="scientific">Peptoanaerobacter stomatis</name>
    <dbReference type="NCBI Taxonomy" id="796937"/>
    <lineage>
        <taxon>Bacteria</taxon>
        <taxon>Bacillati</taxon>
        <taxon>Bacillota</taxon>
        <taxon>Clostridia</taxon>
        <taxon>Peptostreptococcales</taxon>
        <taxon>Filifactoraceae</taxon>
        <taxon>Peptoanaerobacter</taxon>
    </lineage>
</organism>
<protein>
    <submittedName>
        <fullName evidence="1">Uncharacterized protein</fullName>
    </submittedName>
</protein>
<proteinExistence type="predicted"/>
<evidence type="ECO:0000313" key="1">
    <source>
        <dbReference type="EMBL" id="EJU22966.1"/>
    </source>
</evidence>
<keyword evidence="2" id="KW-1185">Reference proteome</keyword>
<reference evidence="1 2" key="1">
    <citation type="submission" date="2012-07" db="EMBL/GenBank/DDBJ databases">
        <authorList>
            <person name="Durkin A.S."/>
            <person name="McCorrison J."/>
            <person name="Torralba M."/>
            <person name="Gillis M."/>
            <person name="Methe B."/>
            <person name="Sutton G."/>
            <person name="Nelson K.E."/>
        </authorList>
    </citation>
    <scope>NUCLEOTIDE SEQUENCE [LARGE SCALE GENOMIC DNA]</scope>
    <source>
        <strain evidence="1 2">OBRC8</strain>
    </source>
</reference>
<sequence length="103" mass="11049">MKVQKGTLIRDNINFLASDKYVAFTYTVPQSKGTVIEGKKIVKAGTILPDNNATAKGILLEDVDVTAGDNVGSLLEDGFVLKDRLPVAPDTAAITALKRITFK</sequence>
<dbReference type="RefSeq" id="WP_009530860.1">
    <property type="nucleotide sequence ID" value="NZ_ALNK01000017.1"/>
</dbReference>
<dbReference type="EMBL" id="ALNK01000017">
    <property type="protein sequence ID" value="EJU22966.1"/>
    <property type="molecule type" value="Genomic_DNA"/>
</dbReference>
<accession>J4WBM4</accession>
<comment type="caution">
    <text evidence="1">The sequence shown here is derived from an EMBL/GenBank/DDBJ whole genome shotgun (WGS) entry which is preliminary data.</text>
</comment>